<protein>
    <submittedName>
        <fullName evidence="2">Uncharacterized protein</fullName>
    </submittedName>
</protein>
<evidence type="ECO:0000256" key="1">
    <source>
        <dbReference type="SAM" id="MobiDB-lite"/>
    </source>
</evidence>
<sequence>MPEDLMVVNTEESTTSEQAVEQVETATTEQVDQSQEATSTQEVKPEVVIKPDRPEINYAMEAARKSSEALEIVRQLQQQQQQVQQQPTQPQYSKSQLRAFAETTTDANHKVWALEEIDKLDKAERTAEIKQIFEGQQKKTIEETERSKSFQFVVQNFPEIALKDPTGNFAGFNQSSHLYQKINEYMSNPDLARSPQGLIAAAKMAAFDLGVSMNSKLNNKITATTAQLRKEQKKQLISGGGTPAQTEGSTSKLAKLAEEYRKTGSREAFKQLAKARGLIPEI</sequence>
<evidence type="ECO:0000313" key="2">
    <source>
        <dbReference type="EMBL" id="QJA95031.1"/>
    </source>
</evidence>
<accession>A0A6M3LPP8</accession>
<feature type="region of interest" description="Disordered" evidence="1">
    <location>
        <begin position="1"/>
        <end position="45"/>
    </location>
</feature>
<dbReference type="AlphaFoldDB" id="A0A6M3LPP8"/>
<dbReference type="EMBL" id="MT143280">
    <property type="protein sequence ID" value="QJA95031.1"/>
    <property type="molecule type" value="Genomic_DNA"/>
</dbReference>
<proteinExistence type="predicted"/>
<gene>
    <name evidence="2" type="ORF">MM415B03680_0004</name>
</gene>
<reference evidence="2" key="1">
    <citation type="submission" date="2020-03" db="EMBL/GenBank/DDBJ databases">
        <title>The deep terrestrial virosphere.</title>
        <authorList>
            <person name="Holmfeldt K."/>
            <person name="Nilsson E."/>
            <person name="Simone D."/>
            <person name="Lopez-Fernandez M."/>
            <person name="Wu X."/>
            <person name="de Brujin I."/>
            <person name="Lundin D."/>
            <person name="Andersson A."/>
            <person name="Bertilsson S."/>
            <person name="Dopson M."/>
        </authorList>
    </citation>
    <scope>NUCLEOTIDE SEQUENCE</scope>
    <source>
        <strain evidence="2">MM415B03680</strain>
    </source>
</reference>
<name>A0A6M3LPP8_9ZZZZ</name>
<organism evidence="2">
    <name type="scientific">viral metagenome</name>
    <dbReference type="NCBI Taxonomy" id="1070528"/>
    <lineage>
        <taxon>unclassified sequences</taxon>
        <taxon>metagenomes</taxon>
        <taxon>organismal metagenomes</taxon>
    </lineage>
</organism>
<feature type="compositionally biased region" description="Polar residues" evidence="1">
    <location>
        <begin position="10"/>
        <end position="42"/>
    </location>
</feature>